<dbReference type="InterPro" id="IPR001584">
    <property type="entry name" value="Integrase_cat-core"/>
</dbReference>
<dbReference type="Pfam" id="PF13683">
    <property type="entry name" value="rve_3"/>
    <property type="match status" value="1"/>
</dbReference>
<protein>
    <recommendedName>
        <fullName evidence="5">DDE domain-containing protein</fullName>
    </recommendedName>
</protein>
<name>A0A6C2UHW9_9BACT</name>
<accession>A0A6C2UHW9</accession>
<proteinExistence type="predicted"/>
<evidence type="ECO:0000259" key="1">
    <source>
        <dbReference type="Pfam" id="PF13610"/>
    </source>
</evidence>
<organism evidence="3 4">
    <name type="scientific">Pontiella sulfatireligans</name>
    <dbReference type="NCBI Taxonomy" id="2750658"/>
    <lineage>
        <taxon>Bacteria</taxon>
        <taxon>Pseudomonadati</taxon>
        <taxon>Kiritimatiellota</taxon>
        <taxon>Kiritimatiellia</taxon>
        <taxon>Kiritimatiellales</taxon>
        <taxon>Pontiellaceae</taxon>
        <taxon>Pontiella</taxon>
    </lineage>
</organism>
<gene>
    <name evidence="3" type="ORF">SCARR_01608</name>
</gene>
<reference evidence="3 4" key="1">
    <citation type="submission" date="2019-04" db="EMBL/GenBank/DDBJ databases">
        <authorList>
            <person name="Van Vliet M D."/>
        </authorList>
    </citation>
    <scope>NUCLEOTIDE SEQUENCE [LARGE SCALE GENOMIC DNA]</scope>
    <source>
        <strain evidence="3 4">F21</strain>
    </source>
</reference>
<dbReference type="EMBL" id="CAAHFH010000001">
    <property type="protein sequence ID" value="VGO19549.1"/>
    <property type="molecule type" value="Genomic_DNA"/>
</dbReference>
<dbReference type="GO" id="GO:0015074">
    <property type="term" value="P:DNA integration"/>
    <property type="evidence" value="ECO:0007669"/>
    <property type="project" value="InterPro"/>
</dbReference>
<feature type="domain" description="DDE" evidence="1">
    <location>
        <begin position="213"/>
        <end position="303"/>
    </location>
</feature>
<evidence type="ECO:0008006" key="5">
    <source>
        <dbReference type="Google" id="ProtNLM"/>
    </source>
</evidence>
<dbReference type="InterPro" id="IPR032874">
    <property type="entry name" value="DDE_dom"/>
</dbReference>
<dbReference type="SUPFAM" id="SSF53098">
    <property type="entry name" value="Ribonuclease H-like"/>
    <property type="match status" value="1"/>
</dbReference>
<evidence type="ECO:0000259" key="2">
    <source>
        <dbReference type="Pfam" id="PF13683"/>
    </source>
</evidence>
<dbReference type="Pfam" id="PF13610">
    <property type="entry name" value="DDE_Tnp_IS240"/>
    <property type="match status" value="1"/>
</dbReference>
<keyword evidence="4" id="KW-1185">Reference proteome</keyword>
<evidence type="ECO:0000313" key="4">
    <source>
        <dbReference type="Proteomes" id="UP000346198"/>
    </source>
</evidence>
<dbReference type="Proteomes" id="UP000346198">
    <property type="component" value="Unassembled WGS sequence"/>
</dbReference>
<dbReference type="RefSeq" id="WP_136060933.1">
    <property type="nucleotide sequence ID" value="NZ_CAAHFH010000001.1"/>
</dbReference>
<dbReference type="InterPro" id="IPR012337">
    <property type="entry name" value="RNaseH-like_sf"/>
</dbReference>
<evidence type="ECO:0000313" key="3">
    <source>
        <dbReference type="EMBL" id="VGO19549.1"/>
    </source>
</evidence>
<sequence length="398" mass="45304">MRRRKGATVPPEKCVCAHCNAPARYLYVNNGKLGSQVQCKICKRTSPTHKPRRESKTKYWCPHCGNALFRWKEDGISTAYKCPSNKCGCYRRNLVALTPEENQMRLEGKTSQFKLHYLFREFHFASEELPLARQEDSPVDLNRIHHGLHTVGQVLTLTVSFGLSARMSAQAMKHLFGVRISHQTVINYTNAAAAQLSGFVDKNSPKPEGPCAADETYIKVNGITRYTWFIVSKIRRAICGWNLSESRESAPALGLIYNCYGPPDDPVCENAELITDGLPSYDSAVVAYNIEAVKHGHMTVLNKRTVIGLRNLDPESETYREYKQLVERLNRTYKFHTRPRAGFKEFDGAVALTTLFVCYYNFMRPHGSLKHRPPVELECLQGKRLYPDQWVELLRQAA</sequence>
<feature type="domain" description="Integrase catalytic" evidence="2">
    <location>
        <begin position="324"/>
        <end position="374"/>
    </location>
</feature>
<dbReference type="AlphaFoldDB" id="A0A6C2UHW9"/>